<comment type="caution">
    <text evidence="1">The sequence shown here is derived from an EMBL/GenBank/DDBJ whole genome shotgun (WGS) entry which is preliminary data.</text>
</comment>
<evidence type="ECO:0008006" key="3">
    <source>
        <dbReference type="Google" id="ProtNLM"/>
    </source>
</evidence>
<organism evidence="1 2">
    <name type="scientific">Parasponia andersonii</name>
    <name type="common">Sponia andersonii</name>
    <dbReference type="NCBI Taxonomy" id="3476"/>
    <lineage>
        <taxon>Eukaryota</taxon>
        <taxon>Viridiplantae</taxon>
        <taxon>Streptophyta</taxon>
        <taxon>Embryophyta</taxon>
        <taxon>Tracheophyta</taxon>
        <taxon>Spermatophyta</taxon>
        <taxon>Magnoliopsida</taxon>
        <taxon>eudicotyledons</taxon>
        <taxon>Gunneridae</taxon>
        <taxon>Pentapetalae</taxon>
        <taxon>rosids</taxon>
        <taxon>fabids</taxon>
        <taxon>Rosales</taxon>
        <taxon>Cannabaceae</taxon>
        <taxon>Parasponia</taxon>
    </lineage>
</organism>
<name>A0A2P5CUH3_PARAD</name>
<evidence type="ECO:0000313" key="1">
    <source>
        <dbReference type="EMBL" id="PON64714.1"/>
    </source>
</evidence>
<gene>
    <name evidence="1" type="ORF">PanWU01x14_121890</name>
</gene>
<protein>
    <recommendedName>
        <fullName evidence="3">Reverse transcriptase RNase H-like domain-containing protein</fullName>
    </recommendedName>
</protein>
<proteinExistence type="predicted"/>
<dbReference type="EMBL" id="JXTB01000093">
    <property type="protein sequence ID" value="PON64714.1"/>
    <property type="molecule type" value="Genomic_DNA"/>
</dbReference>
<reference evidence="2" key="1">
    <citation type="submission" date="2016-06" db="EMBL/GenBank/DDBJ databases">
        <title>Parallel loss of symbiosis genes in relatives of nitrogen-fixing non-legume Parasponia.</title>
        <authorList>
            <person name="Van Velzen R."/>
            <person name="Holmer R."/>
            <person name="Bu F."/>
            <person name="Rutten L."/>
            <person name="Van Zeijl A."/>
            <person name="Liu W."/>
            <person name="Santuari L."/>
            <person name="Cao Q."/>
            <person name="Sharma T."/>
            <person name="Shen D."/>
            <person name="Roswanjaya Y."/>
            <person name="Wardhani T."/>
            <person name="Kalhor M.S."/>
            <person name="Jansen J."/>
            <person name="Van den Hoogen J."/>
            <person name="Gungor B."/>
            <person name="Hartog M."/>
            <person name="Hontelez J."/>
            <person name="Verver J."/>
            <person name="Yang W.-C."/>
            <person name="Schijlen E."/>
            <person name="Repin R."/>
            <person name="Schilthuizen M."/>
            <person name="Schranz E."/>
            <person name="Heidstra R."/>
            <person name="Miyata K."/>
            <person name="Fedorova E."/>
            <person name="Kohlen W."/>
            <person name="Bisseling T."/>
            <person name="Smit S."/>
            <person name="Geurts R."/>
        </authorList>
    </citation>
    <scope>NUCLEOTIDE SEQUENCE [LARGE SCALE GENOMIC DNA]</scope>
    <source>
        <strain evidence="2">cv. WU1-14</strain>
    </source>
</reference>
<keyword evidence="2" id="KW-1185">Reference proteome</keyword>
<feature type="non-terminal residue" evidence="1">
    <location>
        <position position="1"/>
    </location>
</feature>
<dbReference type="Proteomes" id="UP000237105">
    <property type="component" value="Unassembled WGS sequence"/>
</dbReference>
<evidence type="ECO:0000313" key="2">
    <source>
        <dbReference type="Proteomes" id="UP000237105"/>
    </source>
</evidence>
<sequence length="130" mass="15417">KEFILNIDHQALKYLNNSFKPNRMHARWISYIQKFTFSLKYKLGQLNKVANALSCRVMLLIAVQNKIIGFDYLKDLYVDDEDFKEEWEKCINGVANKHQIHDGFLFFENHLRIPEDLSENTSLKNYTQEG</sequence>
<dbReference type="OrthoDB" id="1933708at2759"/>
<dbReference type="AlphaFoldDB" id="A0A2P5CUH3"/>
<accession>A0A2P5CUH3</accession>